<protein>
    <recommendedName>
        <fullName evidence="5">TIR domain-containing protein</fullName>
    </recommendedName>
</protein>
<dbReference type="Pfam" id="PF01582">
    <property type="entry name" value="TIR"/>
    <property type="match status" value="1"/>
</dbReference>
<comment type="caution">
    <text evidence="6">The sequence shown here is derived from an EMBL/GenBank/DDBJ whole genome shotgun (WGS) entry which is preliminary data.</text>
</comment>
<feature type="region of interest" description="Disordered" evidence="4">
    <location>
        <begin position="1257"/>
        <end position="1277"/>
    </location>
</feature>
<keyword evidence="2" id="KW-0677">Repeat</keyword>
<evidence type="ECO:0000256" key="1">
    <source>
        <dbReference type="ARBA" id="ARBA00022614"/>
    </source>
</evidence>
<evidence type="ECO:0000259" key="5">
    <source>
        <dbReference type="PROSITE" id="PS50104"/>
    </source>
</evidence>
<evidence type="ECO:0000256" key="3">
    <source>
        <dbReference type="ARBA" id="ARBA00022821"/>
    </source>
</evidence>
<reference evidence="6" key="1">
    <citation type="submission" date="2019-12" db="EMBL/GenBank/DDBJ databases">
        <title>Genome sequencing and annotation of Brassica cretica.</title>
        <authorList>
            <person name="Studholme D.J."/>
            <person name="Sarris P."/>
        </authorList>
    </citation>
    <scope>NUCLEOTIDE SEQUENCE</scope>
    <source>
        <strain evidence="6">PFS-109/04</strain>
        <tissue evidence="6">Leaf</tissue>
    </source>
</reference>
<dbReference type="SUPFAM" id="SSF52200">
    <property type="entry name" value="Toll/Interleukin receptor TIR domain"/>
    <property type="match status" value="1"/>
</dbReference>
<dbReference type="Proteomes" id="UP000712600">
    <property type="component" value="Unassembled WGS sequence"/>
</dbReference>
<dbReference type="EMBL" id="QGKX02002183">
    <property type="protein sequence ID" value="KAF3489904.1"/>
    <property type="molecule type" value="Genomic_DNA"/>
</dbReference>
<sequence length="1642" mass="187722">MGKKLTNYKSPPRHHVFINSHGADLLRGGFVHKIGTGLSSIDVNAYADEPIGEEEGLTQDVLDKIEKSSIAIVVFSSRYTESRWCLEELVKVKARMEQGKLTVIPIFYKLEGGSGLNLENPAMRDFDSEKVKIWNEALDSVSCTMGYHLYKTRFITSIVKEVKRLLIQIPLEEHVNESDDSLIEKQKDASVDSSKSETVDGVSVIGEAELSGESCKEALESVGGMRGFPFEEFRLESELITSIYREVITQMIKISSPEWKKPSLFHSSQRGESIQLPTRKDENHETYISEHPFFGIELRMQQLEQKLEFDNNETRIIGVVGMPGVGKTALAMMLHEKWNRNFVRCMPLMGIRKMLNDHEPAWLRKTLLEVLLEGNFPVTNNETTHESVKDKLLQAKVFVILDDVSEKKQLDILLGNLDWIKKGSKIVITTCDKSLLEGFANDTYVVPLLNDKEAFQLFCYHAFDDKINSPTGTLLTLTRVYVDYARGHPLALILLGTELRGKEEAHWEHRLETVTHSYDTNIWRFSTDQLNEQQKDVFDIIYFFISEDEYFIRCLLGSGDSDATEPVGVLRDLADKFLITISGGRVEMNDLLYRFGKGLGSPWRRRLWNYNDKKINTMEANNVRGVLLDMSQVTEKIDLESMAFTNMDNLRYLKIFDSCCPRQCKTKCIHVPNGFKFPLKEVRYFHWVKFPLEELPPDFSPGTLVDLRLPYSKIERVWKGVKAAPRLKWVDLRHSTKLLDLSALSKAENLQRLILEGCTNLKELPRKIQKMKSLVFLNLRGCIRLSSLPLMNLISLKTLILSDCTNLEEFHPISESLEVLHLDGTAIKGLPPAIKNLQKLVLLNLKNCKMLEYLPNCLGELKALEELILSGCSRLKNLSDVKESMKHLLSLLIDSIGAKEMPNLSCITIPESQSCADMVLKRIGPSRWPFVVNRVSCLQRLCLSGNDFVNLESDIWQLYDLKWLDVKECKKLRSIPMLPPKLQYFDAHGCDSLESVANPLALPVLTEQINVRFNFSNCNNLDQDAKDSIISYTRWKSQFPLDTLFRDNRSFVFEALVETCVPGWKYPHGSVIKHLGRCYLDQSNRLLVTCNCVFKYEDGSCIRFSCTVGSWNEPSNTVLKLASSHVFIGYTTMLDNKKNGEKDNEEGCTLTDASLEFQVRDSAEEVVGCRVLNCGFRLVYASDERENTCWDAKRIENIPGEPKTLEKYPSHDDIQNESSCLTLGTEENFLTEVESGANLSLRKSLENKRVDTLSVENEGGEIAMSSDHENTSSGNLEKPEMSYFVGLRLRLKQMEKVLYSTWGETRIVGVVGMHGIGKTTLTKILFDRRGSKFPSHSFLTMSKEYRLEQLRRMFLKELLKHTNQNISDETTHEFVKDDLLQTKIFAVLDNVSDKNQLQFLLGNLDWIKKGSKIVITTCEKSLLEGLAHDSYVVPPLNNREAFQLFSYHAFKDQNCSPTGTFVSLSRMLVDSAGGNPLSLTLLGSDLCGKDEAYWEEELQRARQSFNTKMREVWTFYFDQLNERQKDVFLDIVHFFKSEDEYFIRSLMDSGNFETVSEVKDLADKLLTTLPGGKIEIHDQMLTLGDELGSPGWYRLSNYKDIIEYLTKEKHQVRNLFCKEFNNTCNSFFDRNQGKKYVNMKQH</sequence>
<dbReference type="Pfam" id="PF00931">
    <property type="entry name" value="NB-ARC"/>
    <property type="match status" value="2"/>
</dbReference>
<dbReference type="InterPro" id="IPR035897">
    <property type="entry name" value="Toll_tir_struct_dom_sf"/>
</dbReference>
<dbReference type="Pfam" id="PF23286">
    <property type="entry name" value="LRR_13"/>
    <property type="match status" value="1"/>
</dbReference>
<gene>
    <name evidence="6" type="ORF">F2Q69_00055317</name>
</gene>
<organism evidence="6 7">
    <name type="scientific">Brassica cretica</name>
    <name type="common">Mustard</name>
    <dbReference type="NCBI Taxonomy" id="69181"/>
    <lineage>
        <taxon>Eukaryota</taxon>
        <taxon>Viridiplantae</taxon>
        <taxon>Streptophyta</taxon>
        <taxon>Embryophyta</taxon>
        <taxon>Tracheophyta</taxon>
        <taxon>Spermatophyta</taxon>
        <taxon>Magnoliopsida</taxon>
        <taxon>eudicotyledons</taxon>
        <taxon>Gunneridae</taxon>
        <taxon>Pentapetalae</taxon>
        <taxon>rosids</taxon>
        <taxon>malvids</taxon>
        <taxon>Brassicales</taxon>
        <taxon>Brassicaceae</taxon>
        <taxon>Brassiceae</taxon>
        <taxon>Brassica</taxon>
    </lineage>
</organism>
<dbReference type="PRINTS" id="PR00364">
    <property type="entry name" value="DISEASERSIST"/>
</dbReference>
<dbReference type="InterPro" id="IPR042197">
    <property type="entry name" value="Apaf_helical"/>
</dbReference>
<proteinExistence type="predicted"/>
<dbReference type="InterPro" id="IPR058546">
    <property type="entry name" value="RPS4B/Roq1-like_LRR"/>
</dbReference>
<accession>A0A8S9NBQ4</accession>
<dbReference type="PROSITE" id="PS50104">
    <property type="entry name" value="TIR"/>
    <property type="match status" value="1"/>
</dbReference>
<dbReference type="PANTHER" id="PTHR11017:SF589">
    <property type="entry name" value="ADP-RIBOSYL CYCLASE_CYCLIC ADP-RIBOSE HYDROLASE-RELATED"/>
    <property type="match status" value="1"/>
</dbReference>
<dbReference type="InterPro" id="IPR032675">
    <property type="entry name" value="LRR_dom_sf"/>
</dbReference>
<dbReference type="SUPFAM" id="SSF52058">
    <property type="entry name" value="L domain-like"/>
    <property type="match status" value="1"/>
</dbReference>
<dbReference type="PANTHER" id="PTHR11017">
    <property type="entry name" value="LEUCINE-RICH REPEAT-CONTAINING PROTEIN"/>
    <property type="match status" value="1"/>
</dbReference>
<dbReference type="Pfam" id="PF07725">
    <property type="entry name" value="LRR_3"/>
    <property type="match status" value="1"/>
</dbReference>
<dbReference type="Gene3D" id="1.10.8.430">
    <property type="entry name" value="Helical domain of apoptotic protease-activating factors"/>
    <property type="match status" value="2"/>
</dbReference>
<dbReference type="GO" id="GO:0007165">
    <property type="term" value="P:signal transduction"/>
    <property type="evidence" value="ECO:0007669"/>
    <property type="project" value="InterPro"/>
</dbReference>
<dbReference type="InterPro" id="IPR011713">
    <property type="entry name" value="Leu-rich_rpt_3"/>
</dbReference>
<keyword evidence="3" id="KW-0611">Plant defense</keyword>
<dbReference type="Gene3D" id="3.40.50.10140">
    <property type="entry name" value="Toll/interleukin-1 receptor homology (TIR) domain"/>
    <property type="match status" value="1"/>
</dbReference>
<evidence type="ECO:0000313" key="7">
    <source>
        <dbReference type="Proteomes" id="UP000712600"/>
    </source>
</evidence>
<dbReference type="SMART" id="SM00255">
    <property type="entry name" value="TIR"/>
    <property type="match status" value="1"/>
</dbReference>
<evidence type="ECO:0000313" key="6">
    <source>
        <dbReference type="EMBL" id="KAF3489904.1"/>
    </source>
</evidence>
<dbReference type="InterPro" id="IPR002182">
    <property type="entry name" value="NB-ARC"/>
</dbReference>
<dbReference type="Gene3D" id="3.80.10.10">
    <property type="entry name" value="Ribonuclease Inhibitor"/>
    <property type="match status" value="3"/>
</dbReference>
<dbReference type="SUPFAM" id="SSF52540">
    <property type="entry name" value="P-loop containing nucleoside triphosphate hydrolases"/>
    <property type="match status" value="2"/>
</dbReference>
<feature type="domain" description="TIR" evidence="5">
    <location>
        <begin position="12"/>
        <end position="166"/>
    </location>
</feature>
<name>A0A8S9NBQ4_BRACR</name>
<dbReference type="GO" id="GO:0043531">
    <property type="term" value="F:ADP binding"/>
    <property type="evidence" value="ECO:0007669"/>
    <property type="project" value="InterPro"/>
</dbReference>
<keyword evidence="1" id="KW-0433">Leucine-rich repeat</keyword>
<dbReference type="InterPro" id="IPR044974">
    <property type="entry name" value="Disease_R_plants"/>
</dbReference>
<dbReference type="GO" id="GO:0006952">
    <property type="term" value="P:defense response"/>
    <property type="evidence" value="ECO:0007669"/>
    <property type="project" value="InterPro"/>
</dbReference>
<dbReference type="InterPro" id="IPR000157">
    <property type="entry name" value="TIR_dom"/>
</dbReference>
<dbReference type="FunFam" id="3.80.10.10:FF:000386">
    <property type="entry name" value="Disease resistance protein RPS4"/>
    <property type="match status" value="1"/>
</dbReference>
<dbReference type="Gene3D" id="3.40.50.300">
    <property type="entry name" value="P-loop containing nucleotide triphosphate hydrolases"/>
    <property type="match status" value="2"/>
</dbReference>
<evidence type="ECO:0000256" key="4">
    <source>
        <dbReference type="SAM" id="MobiDB-lite"/>
    </source>
</evidence>
<dbReference type="InterPro" id="IPR027417">
    <property type="entry name" value="P-loop_NTPase"/>
</dbReference>
<evidence type="ECO:0000256" key="2">
    <source>
        <dbReference type="ARBA" id="ARBA00022737"/>
    </source>
</evidence>